<proteinExistence type="predicted"/>
<gene>
    <name evidence="1" type="ORF">OKC24_12710</name>
</gene>
<comment type="caution">
    <text evidence="1">The sequence shown here is derived from an EMBL/GenBank/DDBJ whole genome shotgun (WGS) entry which is preliminary data.</text>
</comment>
<reference evidence="1 2" key="1">
    <citation type="submission" date="2022-11" db="EMBL/GenBank/DDBJ databases">
        <title>Acinetobacter entericus sp. nov., isolated from the gut of the plastic-eating larvae of the Coleoptera insect Zophobas atratus.</title>
        <authorList>
            <person name="Dong X."/>
            <person name="Yang Y."/>
        </authorList>
    </citation>
    <scope>NUCLEOTIDE SEQUENCE [LARGE SCALE GENOMIC DNA]</scope>
    <source>
        <strain evidence="1 2">BIT-DXN8</strain>
    </source>
</reference>
<organism evidence="1 2">
    <name type="scientific">Acinetobacter entericus</name>
    <dbReference type="NCBI Taxonomy" id="2989714"/>
    <lineage>
        <taxon>Bacteria</taxon>
        <taxon>Pseudomonadati</taxon>
        <taxon>Pseudomonadota</taxon>
        <taxon>Gammaproteobacteria</taxon>
        <taxon>Moraxellales</taxon>
        <taxon>Moraxellaceae</taxon>
        <taxon>Acinetobacter</taxon>
    </lineage>
</organism>
<evidence type="ECO:0000313" key="1">
    <source>
        <dbReference type="EMBL" id="MCW8040003.1"/>
    </source>
</evidence>
<protein>
    <submittedName>
        <fullName evidence="1">Uncharacterized protein</fullName>
    </submittedName>
</protein>
<evidence type="ECO:0000313" key="2">
    <source>
        <dbReference type="Proteomes" id="UP001209682"/>
    </source>
</evidence>
<dbReference type="Proteomes" id="UP001209682">
    <property type="component" value="Unassembled WGS sequence"/>
</dbReference>
<accession>A0ABT3NKG8</accession>
<name>A0ABT3NKG8_9GAMM</name>
<dbReference type="RefSeq" id="WP_252151842.1">
    <property type="nucleotide sequence ID" value="NZ_JAPEQW010000016.1"/>
</dbReference>
<sequence length="128" mass="14594">MGWTPLYELKNGQIIQTKSSEIEVLVFMVNPLRETTLANCAGSYHVRNLLDADRKGFDIPDDDYFDLFEYNDHGLCAILAENSFSPLKANGQEDHVLSTKFKRTIYNLKVNERSNFYILSDGLLIKGV</sequence>
<keyword evidence="2" id="KW-1185">Reference proteome</keyword>
<dbReference type="EMBL" id="JAPEQW010000016">
    <property type="protein sequence ID" value="MCW8040003.1"/>
    <property type="molecule type" value="Genomic_DNA"/>
</dbReference>